<dbReference type="GO" id="GO:0006493">
    <property type="term" value="P:protein O-linked glycosylation"/>
    <property type="evidence" value="ECO:0007669"/>
    <property type="project" value="TreeGrafter"/>
</dbReference>
<dbReference type="EMBL" id="CAJFDH010000006">
    <property type="protein sequence ID" value="CAD5228934.1"/>
    <property type="molecule type" value="Genomic_DNA"/>
</dbReference>
<evidence type="ECO:0000313" key="12">
    <source>
        <dbReference type="Proteomes" id="UP000614601"/>
    </source>
</evidence>
<dbReference type="PANTHER" id="PTHR11214:SF378">
    <property type="entry name" value="BETA-1,3-GALACTOSYLTRANSFERASE 4"/>
    <property type="match status" value="1"/>
</dbReference>
<dbReference type="GO" id="GO:0016758">
    <property type="term" value="F:hexosyltransferase activity"/>
    <property type="evidence" value="ECO:0007669"/>
    <property type="project" value="InterPro"/>
</dbReference>
<comment type="similarity">
    <text evidence="2 10">Belongs to the glycosyltransferase 31 family.</text>
</comment>
<dbReference type="Pfam" id="PF01762">
    <property type="entry name" value="Galactosyl_T"/>
    <property type="match status" value="1"/>
</dbReference>
<dbReference type="GO" id="GO:0000139">
    <property type="term" value="C:Golgi membrane"/>
    <property type="evidence" value="ECO:0007669"/>
    <property type="project" value="UniProtKB-SubCell"/>
</dbReference>
<dbReference type="PANTHER" id="PTHR11214">
    <property type="entry name" value="BETA-1,3-N-ACETYLGLUCOSAMINYLTRANSFERASE"/>
    <property type="match status" value="1"/>
</dbReference>
<protein>
    <recommendedName>
        <fullName evidence="10">Hexosyltransferase</fullName>
        <ecNumber evidence="10">2.4.1.-</ecNumber>
    </recommendedName>
</protein>
<dbReference type="OrthoDB" id="5512589at2759"/>
<keyword evidence="3 10" id="KW-0328">Glycosyltransferase</keyword>
<dbReference type="Proteomes" id="UP000614601">
    <property type="component" value="Unassembled WGS sequence"/>
</dbReference>
<gene>
    <name evidence="11" type="ORF">BOKJ2_LOCUS12993</name>
</gene>
<evidence type="ECO:0000256" key="9">
    <source>
        <dbReference type="ARBA" id="ARBA00023136"/>
    </source>
</evidence>
<evidence type="ECO:0000256" key="6">
    <source>
        <dbReference type="ARBA" id="ARBA00022968"/>
    </source>
</evidence>
<comment type="subcellular location">
    <subcellularLocation>
        <location evidence="1 10">Golgi apparatus membrane</location>
        <topology evidence="1 10">Single-pass type II membrane protein</topology>
    </subcellularLocation>
</comment>
<keyword evidence="9 10" id="KW-0472">Membrane</keyword>
<reference evidence="11" key="1">
    <citation type="submission" date="2020-09" db="EMBL/GenBank/DDBJ databases">
        <authorList>
            <person name="Kikuchi T."/>
        </authorList>
    </citation>
    <scope>NUCLEOTIDE SEQUENCE</scope>
    <source>
        <strain evidence="11">SH1</strain>
    </source>
</reference>
<organism evidence="11 12">
    <name type="scientific">Bursaphelenchus okinawaensis</name>
    <dbReference type="NCBI Taxonomy" id="465554"/>
    <lineage>
        <taxon>Eukaryota</taxon>
        <taxon>Metazoa</taxon>
        <taxon>Ecdysozoa</taxon>
        <taxon>Nematoda</taxon>
        <taxon>Chromadorea</taxon>
        <taxon>Rhabditida</taxon>
        <taxon>Tylenchina</taxon>
        <taxon>Tylenchomorpha</taxon>
        <taxon>Aphelenchoidea</taxon>
        <taxon>Aphelenchoididae</taxon>
        <taxon>Bursaphelenchus</taxon>
    </lineage>
</organism>
<accession>A0A811LMI8</accession>
<dbReference type="InterPro" id="IPR002659">
    <property type="entry name" value="Glyco_trans_31"/>
</dbReference>
<keyword evidence="5 10" id="KW-0812">Transmembrane</keyword>
<evidence type="ECO:0000256" key="5">
    <source>
        <dbReference type="ARBA" id="ARBA00022692"/>
    </source>
</evidence>
<comment type="caution">
    <text evidence="11">The sequence shown here is derived from an EMBL/GenBank/DDBJ whole genome shotgun (WGS) entry which is preliminary data.</text>
</comment>
<feature type="transmembrane region" description="Helical" evidence="10">
    <location>
        <begin position="21"/>
        <end position="41"/>
    </location>
</feature>
<dbReference type="Proteomes" id="UP000783686">
    <property type="component" value="Unassembled WGS sequence"/>
</dbReference>
<dbReference type="EMBL" id="CAJFCW020000006">
    <property type="protein sequence ID" value="CAG9125305.1"/>
    <property type="molecule type" value="Genomic_DNA"/>
</dbReference>
<keyword evidence="12" id="KW-1185">Reference proteome</keyword>
<keyword evidence="4" id="KW-0808">Transferase</keyword>
<keyword evidence="6 10" id="KW-0735">Signal-anchor</keyword>
<sequence>MWLRRYVEGQVDRTHKLLSPRYLLFVQFAWVIPYLLFSNYLERSLLPFRLVCYTESQFLEVQRPVREDRQECIKYFFPERNADPGCNFNLKVNHLLKPPKHKLENLERVMVIRTAPNAHAYRNYIRDTWKPLVEQWMPVLFVSGTDNGDMTPEHEQHGDILQFDFVDSYQNLTMKMMSIYRFVLEETSAEQIVVINDDTIVNATSLMRVCDEQMFNSDAIQGYILGKVSRGYPRLFFPWLPWYVSSETYPHKCYPPFVQGSSFVISRPAAASILNHICEFPFVHLDDIMMGIVSNCLNIRNVHRDGFDQHYLDQFTVFHYQYARYSTQEMRDSFSQIKHDLYSLR</sequence>
<evidence type="ECO:0000256" key="8">
    <source>
        <dbReference type="ARBA" id="ARBA00023034"/>
    </source>
</evidence>
<evidence type="ECO:0000256" key="7">
    <source>
        <dbReference type="ARBA" id="ARBA00022989"/>
    </source>
</evidence>
<evidence type="ECO:0000256" key="3">
    <source>
        <dbReference type="ARBA" id="ARBA00022676"/>
    </source>
</evidence>
<keyword evidence="8 10" id="KW-0333">Golgi apparatus</keyword>
<dbReference type="EC" id="2.4.1.-" evidence="10"/>
<evidence type="ECO:0000256" key="2">
    <source>
        <dbReference type="ARBA" id="ARBA00008661"/>
    </source>
</evidence>
<name>A0A811LMI8_9BILA</name>
<proteinExistence type="inferred from homology"/>
<keyword evidence="7 10" id="KW-1133">Transmembrane helix</keyword>
<evidence type="ECO:0000256" key="1">
    <source>
        <dbReference type="ARBA" id="ARBA00004323"/>
    </source>
</evidence>
<evidence type="ECO:0000313" key="11">
    <source>
        <dbReference type="EMBL" id="CAD5228934.1"/>
    </source>
</evidence>
<evidence type="ECO:0000256" key="4">
    <source>
        <dbReference type="ARBA" id="ARBA00022679"/>
    </source>
</evidence>
<dbReference type="SUPFAM" id="SSF53448">
    <property type="entry name" value="Nucleotide-diphospho-sugar transferases"/>
    <property type="match status" value="1"/>
</dbReference>
<evidence type="ECO:0000256" key="10">
    <source>
        <dbReference type="RuleBase" id="RU363063"/>
    </source>
</evidence>
<dbReference type="InterPro" id="IPR029044">
    <property type="entry name" value="Nucleotide-diphossugar_trans"/>
</dbReference>
<dbReference type="AlphaFoldDB" id="A0A811LMI8"/>
<dbReference type="Gene3D" id="3.90.550.50">
    <property type="match status" value="1"/>
</dbReference>